<dbReference type="GO" id="GO:0005737">
    <property type="term" value="C:cytoplasm"/>
    <property type="evidence" value="ECO:0007669"/>
    <property type="project" value="TreeGrafter"/>
</dbReference>
<feature type="domain" description="MOFRL-associated" evidence="2">
    <location>
        <begin position="10"/>
        <end position="238"/>
    </location>
</feature>
<dbReference type="OrthoDB" id="9766552at2"/>
<organism evidence="3 4">
    <name type="scientific">Paracoccus alkanivorans</name>
    <dbReference type="NCBI Taxonomy" id="2116655"/>
    <lineage>
        <taxon>Bacteria</taxon>
        <taxon>Pseudomonadati</taxon>
        <taxon>Pseudomonadota</taxon>
        <taxon>Alphaproteobacteria</taxon>
        <taxon>Rhodobacterales</taxon>
        <taxon>Paracoccaceae</taxon>
        <taxon>Paracoccus</taxon>
    </lineage>
</organism>
<sequence length="424" mass="43704">MELADMRALARQLYDHAVAAADPARAVHQHFSKHPPAGLPAGGHSYVIAIGKAAPAMLGEALRHIPGPVTALGVTHHENAQTIPGARILTAGHPEPDEAGLRAGREIIALLQKAGPQDQVYALISGGGSALVPAPKPPLTLADKQAVNRLLLENGLGITEMNLVRQQLSELKGGGFSRYASPAPVTALILSDVIGNELSAIASGPTTEPLGNRAEALALLRGRGLLESLPITARNLLEAPEPPTARVAAENHLIGSNEKSLEAMREALSGDWSARIVTDRLTGDVGDAAEQILHAAEMAEYSGPTALIFGGETTVHLRGTGRGGRNQELALRVAMQGDRLPQGWIFLSGGTDGRDGPTDAAGGVVDGGTIARIRASGNDVEALLANNDSHAALKAAGDLLITGATGTNVADVQLMLIPGPSLSP</sequence>
<evidence type="ECO:0000313" key="3">
    <source>
        <dbReference type="EMBL" id="RMC32122.1"/>
    </source>
</evidence>
<dbReference type="AlphaFoldDB" id="A0A3M0M2X3"/>
<dbReference type="InterPro" id="IPR037035">
    <property type="entry name" value="GK-like_C_sf"/>
</dbReference>
<dbReference type="SUPFAM" id="SSF82544">
    <property type="entry name" value="GckA/TtuD-like"/>
    <property type="match status" value="1"/>
</dbReference>
<dbReference type="InterPro" id="IPR007835">
    <property type="entry name" value="MOFRL"/>
</dbReference>
<dbReference type="PANTHER" id="PTHR12227">
    <property type="entry name" value="GLYCERATE KINASE"/>
    <property type="match status" value="1"/>
</dbReference>
<keyword evidence="4" id="KW-1185">Reference proteome</keyword>
<comment type="caution">
    <text evidence="3">The sequence shown here is derived from an EMBL/GenBank/DDBJ whole genome shotgun (WGS) entry which is preliminary data.</text>
</comment>
<reference evidence="3 4" key="1">
    <citation type="submission" date="2018-07" db="EMBL/GenBank/DDBJ databases">
        <authorList>
            <person name="Zhang Y."/>
            <person name="Wang L."/>
            <person name="Ma S."/>
        </authorList>
    </citation>
    <scope>NUCLEOTIDE SEQUENCE [LARGE SCALE GENOMIC DNA]</scope>
    <source>
        <strain evidence="3 4">4-2</strain>
    </source>
</reference>
<dbReference type="Gene3D" id="3.40.50.10180">
    <property type="entry name" value="Glycerate kinase, MOFRL-like N-terminal domain"/>
    <property type="match status" value="1"/>
</dbReference>
<proteinExistence type="predicted"/>
<feature type="domain" description="MOFRL" evidence="1">
    <location>
        <begin position="306"/>
        <end position="411"/>
    </location>
</feature>
<protein>
    <submittedName>
        <fullName evidence="3">DUF4147 domain-containing protein</fullName>
    </submittedName>
</protein>
<dbReference type="PANTHER" id="PTHR12227:SF0">
    <property type="entry name" value="GLYCERATE KINASE"/>
    <property type="match status" value="1"/>
</dbReference>
<evidence type="ECO:0000313" key="4">
    <source>
        <dbReference type="Proteomes" id="UP000273516"/>
    </source>
</evidence>
<dbReference type="InterPro" id="IPR025286">
    <property type="entry name" value="MOFRL_assoc_dom"/>
</dbReference>
<gene>
    <name evidence="3" type="ORF">C9E81_19650</name>
</gene>
<dbReference type="InterPro" id="IPR039760">
    <property type="entry name" value="MOFRL_protein"/>
</dbReference>
<dbReference type="GO" id="GO:0008887">
    <property type="term" value="F:glycerate kinase activity"/>
    <property type="evidence" value="ECO:0007669"/>
    <property type="project" value="InterPro"/>
</dbReference>
<evidence type="ECO:0000259" key="2">
    <source>
        <dbReference type="Pfam" id="PF13660"/>
    </source>
</evidence>
<dbReference type="Proteomes" id="UP000273516">
    <property type="component" value="Unassembled WGS sequence"/>
</dbReference>
<dbReference type="Gene3D" id="3.40.1480.10">
    <property type="entry name" value="MOFRL domain"/>
    <property type="match status" value="1"/>
</dbReference>
<evidence type="ECO:0000259" key="1">
    <source>
        <dbReference type="Pfam" id="PF05161"/>
    </source>
</evidence>
<dbReference type="EMBL" id="QOKZ01000010">
    <property type="protein sequence ID" value="RMC32122.1"/>
    <property type="molecule type" value="Genomic_DNA"/>
</dbReference>
<accession>A0A3M0M2X3</accession>
<dbReference type="InterPro" id="IPR038614">
    <property type="entry name" value="GK_N_sf"/>
</dbReference>
<name>A0A3M0M2X3_9RHOB</name>
<dbReference type="Pfam" id="PF05161">
    <property type="entry name" value="MOFRL"/>
    <property type="match status" value="1"/>
</dbReference>
<dbReference type="Pfam" id="PF13660">
    <property type="entry name" value="DUF4147"/>
    <property type="match status" value="1"/>
</dbReference>